<dbReference type="Proteomes" id="UP000315540">
    <property type="component" value="Unassembled WGS sequence"/>
</dbReference>
<dbReference type="Gene3D" id="1.25.40.390">
    <property type="match status" value="2"/>
</dbReference>
<dbReference type="InterPro" id="IPR011990">
    <property type="entry name" value="TPR-like_helical_dom_sf"/>
</dbReference>
<dbReference type="OrthoDB" id="1183184at2"/>
<proteinExistence type="predicted"/>
<dbReference type="RefSeq" id="WP_140597516.1">
    <property type="nucleotide sequence ID" value="NZ_VFWZ01000010.1"/>
</dbReference>
<accession>A0A504IUS4</accession>
<reference evidence="1 2" key="1">
    <citation type="submission" date="2019-06" db="EMBL/GenBank/DDBJ databases">
        <authorList>
            <person name="Meng X."/>
        </authorList>
    </citation>
    <scope>NUCLEOTIDE SEQUENCE [LARGE SCALE GENOMIC DNA]</scope>
    <source>
        <strain evidence="1 2">M625</strain>
    </source>
</reference>
<gene>
    <name evidence="1" type="ORF">FHK87_24465</name>
</gene>
<organism evidence="1 2">
    <name type="scientific">Aquimarina algicola</name>
    <dbReference type="NCBI Taxonomy" id="2589995"/>
    <lineage>
        <taxon>Bacteria</taxon>
        <taxon>Pseudomonadati</taxon>
        <taxon>Bacteroidota</taxon>
        <taxon>Flavobacteriia</taxon>
        <taxon>Flavobacteriales</taxon>
        <taxon>Flavobacteriaceae</taxon>
        <taxon>Aquimarina</taxon>
    </lineage>
</organism>
<dbReference type="EMBL" id="VFWZ01000010">
    <property type="protein sequence ID" value="TPN81754.1"/>
    <property type="molecule type" value="Genomic_DNA"/>
</dbReference>
<dbReference type="AlphaFoldDB" id="A0A504IUS4"/>
<dbReference type="PROSITE" id="PS51257">
    <property type="entry name" value="PROKAR_LIPOPROTEIN"/>
    <property type="match status" value="1"/>
</dbReference>
<protein>
    <submittedName>
        <fullName evidence="1">RagB/SusD family nutrient uptake outer membrane protein</fullName>
    </submittedName>
</protein>
<sequence>MKQFILIIIITFFISSCDNDQLEVQNLNDPRFDVLETESGLISLATGVYQANIDADDDPFIDYDFAWQVQAYHECMADAIYIPFGNWSFRWTNQPTSITLDDGTLVTPPQEGPQPQALRVRNVRTQTEENAFAHEWMTMYKTNNTGNYILSLVDDVEIRDDVDLKRKALRAWAYFWKGYAYSRIGSMYTEGIITSEPGETNANYVSRQRMIEEATLNYDNAIEQLNQIDGEISGFMESIVPGVFAPSSFRGNSSSRLLTKDMWIRNINTLKARNILVNKKVDEMTATDWTEIQTLTDNGLQAGDFIFVIKQDGVNFNLSGNVPIRLLIGWHFLSERLVQDFKPGDKRFTDNVVELRNAEVNRSGRGIQYGTRWGFNDLDYASRIDERINIYYGSTYDENELMKAEAFIYSGQIEDGLNIIDNIRQFQDAELAPVAGTGLDEAGALEELRKERRIGLLLRGVGFYDARRWGVIEPVSQGGGRTGAVVLDAVGNLNTNATFDYNYLGYWDVPDQEAAFATPGGGGSAAYENASPK</sequence>
<evidence type="ECO:0000313" key="1">
    <source>
        <dbReference type="EMBL" id="TPN81754.1"/>
    </source>
</evidence>
<evidence type="ECO:0000313" key="2">
    <source>
        <dbReference type="Proteomes" id="UP000315540"/>
    </source>
</evidence>
<comment type="caution">
    <text evidence="1">The sequence shown here is derived from an EMBL/GenBank/DDBJ whole genome shotgun (WGS) entry which is preliminary data.</text>
</comment>
<name>A0A504IUS4_9FLAO</name>
<dbReference type="SUPFAM" id="SSF48452">
    <property type="entry name" value="TPR-like"/>
    <property type="match status" value="1"/>
</dbReference>
<keyword evidence="2" id="KW-1185">Reference proteome</keyword>